<feature type="compositionally biased region" description="Polar residues" evidence="1">
    <location>
        <begin position="149"/>
        <end position="160"/>
    </location>
</feature>
<gene>
    <name evidence="3" type="ORF">BP5796_07589</name>
</gene>
<evidence type="ECO:0000256" key="2">
    <source>
        <dbReference type="SAM" id="Phobius"/>
    </source>
</evidence>
<dbReference type="Proteomes" id="UP000256328">
    <property type="component" value="Unassembled WGS sequence"/>
</dbReference>
<evidence type="ECO:0000313" key="3">
    <source>
        <dbReference type="EMBL" id="RDW74147.1"/>
    </source>
</evidence>
<feature type="compositionally biased region" description="Low complexity" evidence="1">
    <location>
        <begin position="86"/>
        <end position="102"/>
    </location>
</feature>
<feature type="region of interest" description="Disordered" evidence="1">
    <location>
        <begin position="81"/>
        <end position="105"/>
    </location>
</feature>
<evidence type="ECO:0008006" key="5">
    <source>
        <dbReference type="Google" id="ProtNLM"/>
    </source>
</evidence>
<keyword evidence="4" id="KW-1185">Reference proteome</keyword>
<evidence type="ECO:0000313" key="4">
    <source>
        <dbReference type="Proteomes" id="UP000256328"/>
    </source>
</evidence>
<proteinExistence type="predicted"/>
<comment type="caution">
    <text evidence="3">The sequence shown here is derived from an EMBL/GenBank/DDBJ whole genome shotgun (WGS) entry which is preliminary data.</text>
</comment>
<protein>
    <recommendedName>
        <fullName evidence="5">Transmembrane protein</fullName>
    </recommendedName>
</protein>
<sequence>MSEPQPAPPGSSLPGELPKRPATPPAAVLVDHLERGELYSPRQPRAAESYTLSSWFRQLRAPPPSPSSEYAAEIHAAPAVDSATPSWSRPSSALSSLVSEDSTPAQEITEEEHKRTNRICAFVFVTFFIGMIFLAYVIHVASYEDSGDSGASNDTQSSNGGYYPLAGRNA</sequence>
<feature type="region of interest" description="Disordered" evidence="1">
    <location>
        <begin position="1"/>
        <end position="26"/>
    </location>
</feature>
<keyword evidence="2" id="KW-0472">Membrane</keyword>
<dbReference type="EMBL" id="PDLN01000010">
    <property type="protein sequence ID" value="RDW74147.1"/>
    <property type="molecule type" value="Genomic_DNA"/>
</dbReference>
<keyword evidence="2" id="KW-1133">Transmembrane helix</keyword>
<organism evidence="3 4">
    <name type="scientific">Coleophoma crateriformis</name>
    <dbReference type="NCBI Taxonomy" id="565419"/>
    <lineage>
        <taxon>Eukaryota</taxon>
        <taxon>Fungi</taxon>
        <taxon>Dikarya</taxon>
        <taxon>Ascomycota</taxon>
        <taxon>Pezizomycotina</taxon>
        <taxon>Leotiomycetes</taxon>
        <taxon>Helotiales</taxon>
        <taxon>Dermateaceae</taxon>
        <taxon>Coleophoma</taxon>
    </lineage>
</organism>
<feature type="region of interest" description="Disordered" evidence="1">
    <location>
        <begin position="147"/>
        <end position="170"/>
    </location>
</feature>
<evidence type="ECO:0000256" key="1">
    <source>
        <dbReference type="SAM" id="MobiDB-lite"/>
    </source>
</evidence>
<dbReference type="OrthoDB" id="10475678at2759"/>
<accession>A0A3D8RJC1</accession>
<reference evidence="3 4" key="1">
    <citation type="journal article" date="2018" name="IMA Fungus">
        <title>IMA Genome-F 9: Draft genome sequence of Annulohypoxylon stygium, Aspergillus mulundensis, Berkeleyomyces basicola (syn. Thielaviopsis basicola), Ceratocystis smalleyi, two Cercospora beticola strains, Coleophoma cylindrospora, Fusarium fracticaudum, Phialophora cf. hyalina, and Morchella septimelata.</title>
        <authorList>
            <person name="Wingfield B.D."/>
            <person name="Bills G.F."/>
            <person name="Dong Y."/>
            <person name="Huang W."/>
            <person name="Nel W.J."/>
            <person name="Swalarsk-Parry B.S."/>
            <person name="Vaghefi N."/>
            <person name="Wilken P.M."/>
            <person name="An Z."/>
            <person name="de Beer Z.W."/>
            <person name="De Vos L."/>
            <person name="Chen L."/>
            <person name="Duong T.A."/>
            <person name="Gao Y."/>
            <person name="Hammerbacher A."/>
            <person name="Kikkert J.R."/>
            <person name="Li Y."/>
            <person name="Li H."/>
            <person name="Li K."/>
            <person name="Li Q."/>
            <person name="Liu X."/>
            <person name="Ma X."/>
            <person name="Naidoo K."/>
            <person name="Pethybridge S.J."/>
            <person name="Sun J."/>
            <person name="Steenkamp E.T."/>
            <person name="van der Nest M.A."/>
            <person name="van Wyk S."/>
            <person name="Wingfield M.J."/>
            <person name="Xiong C."/>
            <person name="Yue Q."/>
            <person name="Zhang X."/>
        </authorList>
    </citation>
    <scope>NUCLEOTIDE SEQUENCE [LARGE SCALE GENOMIC DNA]</scope>
    <source>
        <strain evidence="3 4">BP5796</strain>
    </source>
</reference>
<feature type="compositionally biased region" description="Pro residues" evidence="1">
    <location>
        <begin position="1"/>
        <end position="11"/>
    </location>
</feature>
<keyword evidence="2" id="KW-0812">Transmembrane</keyword>
<dbReference type="AlphaFoldDB" id="A0A3D8RJC1"/>
<feature type="transmembrane region" description="Helical" evidence="2">
    <location>
        <begin position="119"/>
        <end position="138"/>
    </location>
</feature>
<name>A0A3D8RJC1_9HELO</name>